<dbReference type="GO" id="GO:0045116">
    <property type="term" value="P:protein neddylation"/>
    <property type="evidence" value="ECO:0007669"/>
    <property type="project" value="TreeGrafter"/>
</dbReference>
<evidence type="ECO:0000256" key="1">
    <source>
        <dbReference type="ARBA" id="ARBA00022786"/>
    </source>
</evidence>
<sequence>MGKRKADTIADTMQDLTVATSKKVKKAGGRAFKEAALTSSQKTALAEFQSITQADKTTATKILKQSNWNTGAAVNIFFNNPSGGRPNPLQGNLSKVFDQYRDVAATDSPDEIGMDGTFKLCEDLQVSLEDVGALVLFELVGSPSLGSITREGFVDGWMEAGADTAPKMRNVVLQRRSALPTDRELFKNVYNHTFTLNLQERQKALMPEMAAELWKLLFTAPALEWRTQNSPWLEWWLEYNETKVKKAVNKDLWKQTLNFAQQTLKDESLSFWSEESSWPSVIDEFVEWVKTEKRTSNGDAMDQS</sequence>
<evidence type="ECO:0000313" key="5">
    <source>
        <dbReference type="Proteomes" id="UP001056384"/>
    </source>
</evidence>
<dbReference type="GO" id="GO:0000151">
    <property type="term" value="C:ubiquitin ligase complex"/>
    <property type="evidence" value="ECO:0007669"/>
    <property type="project" value="TreeGrafter"/>
</dbReference>
<comment type="function">
    <text evidence="2">Neddylation of cullins play an essential role in the regulation of SCF-type complexes activity.</text>
</comment>
<dbReference type="Proteomes" id="UP001056384">
    <property type="component" value="Chromosome 2"/>
</dbReference>
<evidence type="ECO:0000259" key="3">
    <source>
        <dbReference type="PROSITE" id="PS51229"/>
    </source>
</evidence>
<dbReference type="InterPro" id="IPR005176">
    <property type="entry name" value="PONY_dom"/>
</dbReference>
<dbReference type="Pfam" id="PF14555">
    <property type="entry name" value="UBA_4"/>
    <property type="match status" value="1"/>
</dbReference>
<dbReference type="Pfam" id="PF03556">
    <property type="entry name" value="Cullin_binding"/>
    <property type="match status" value="1"/>
</dbReference>
<gene>
    <name evidence="4" type="ORF">Slin15195_G033720</name>
</gene>
<dbReference type="PANTHER" id="PTHR12281:SF31">
    <property type="entry name" value="DCN1-LIKE PROTEIN 3"/>
    <property type="match status" value="1"/>
</dbReference>
<dbReference type="Gene3D" id="1.10.238.200">
    <property type="entry name" value="Cullin, PONY binding domain"/>
    <property type="match status" value="1"/>
</dbReference>
<dbReference type="GO" id="GO:0097602">
    <property type="term" value="F:cullin family protein binding"/>
    <property type="evidence" value="ECO:0007669"/>
    <property type="project" value="TreeGrafter"/>
</dbReference>
<name>A0A9Q9APW8_9PEZI</name>
<dbReference type="PROSITE" id="PS51229">
    <property type="entry name" value="DCUN1"/>
    <property type="match status" value="1"/>
</dbReference>
<keyword evidence="1" id="KW-0833">Ubl conjugation pathway</keyword>
<dbReference type="SUPFAM" id="SSF46934">
    <property type="entry name" value="UBA-like"/>
    <property type="match status" value="1"/>
</dbReference>
<organism evidence="4 5">
    <name type="scientific">Septoria linicola</name>
    <dbReference type="NCBI Taxonomy" id="215465"/>
    <lineage>
        <taxon>Eukaryota</taxon>
        <taxon>Fungi</taxon>
        <taxon>Dikarya</taxon>
        <taxon>Ascomycota</taxon>
        <taxon>Pezizomycotina</taxon>
        <taxon>Dothideomycetes</taxon>
        <taxon>Dothideomycetidae</taxon>
        <taxon>Mycosphaerellales</taxon>
        <taxon>Mycosphaerellaceae</taxon>
        <taxon>Septoria</taxon>
    </lineage>
</organism>
<accession>A0A9Q9APW8</accession>
<feature type="domain" description="DCUN1" evidence="3">
    <location>
        <begin position="88"/>
        <end position="290"/>
    </location>
</feature>
<dbReference type="InterPro" id="IPR009060">
    <property type="entry name" value="UBA-like_sf"/>
</dbReference>
<reference evidence="4" key="1">
    <citation type="submission" date="2022-06" db="EMBL/GenBank/DDBJ databases">
        <title>Complete genome sequences of two strains of the flax pathogen Septoria linicola.</title>
        <authorList>
            <person name="Lapalu N."/>
            <person name="Simon A."/>
            <person name="Demenou B."/>
            <person name="Paumier D."/>
            <person name="Guillot M.-P."/>
            <person name="Gout L."/>
            <person name="Valade R."/>
        </authorList>
    </citation>
    <scope>NUCLEOTIDE SEQUENCE</scope>
    <source>
        <strain evidence="4">SE15195</strain>
    </source>
</reference>
<dbReference type="InterPro" id="IPR042460">
    <property type="entry name" value="DCN1-like_PONY"/>
</dbReference>
<keyword evidence="5" id="KW-1185">Reference proteome</keyword>
<protein>
    <recommendedName>
        <fullName evidence="2">Defective in cullin neddylation protein</fullName>
    </recommendedName>
</protein>
<dbReference type="GO" id="GO:0032182">
    <property type="term" value="F:ubiquitin-like protein binding"/>
    <property type="evidence" value="ECO:0007669"/>
    <property type="project" value="TreeGrafter"/>
</dbReference>
<dbReference type="InterPro" id="IPR014764">
    <property type="entry name" value="DCN-prot"/>
</dbReference>
<dbReference type="AlphaFoldDB" id="A0A9Q9APW8"/>
<proteinExistence type="predicted"/>
<dbReference type="EMBL" id="CP099419">
    <property type="protein sequence ID" value="USW50053.1"/>
    <property type="molecule type" value="Genomic_DNA"/>
</dbReference>
<dbReference type="Gene3D" id="1.10.238.10">
    <property type="entry name" value="EF-hand"/>
    <property type="match status" value="1"/>
</dbReference>
<evidence type="ECO:0000313" key="4">
    <source>
        <dbReference type="EMBL" id="USW50053.1"/>
    </source>
</evidence>
<dbReference type="PANTHER" id="PTHR12281">
    <property type="entry name" value="RP42 RELATED"/>
    <property type="match status" value="1"/>
</dbReference>
<dbReference type="GO" id="GO:0031624">
    <property type="term" value="F:ubiquitin conjugating enzyme binding"/>
    <property type="evidence" value="ECO:0007669"/>
    <property type="project" value="TreeGrafter"/>
</dbReference>
<evidence type="ECO:0000256" key="2">
    <source>
        <dbReference type="RuleBase" id="RU410713"/>
    </source>
</evidence>
<dbReference type="Gene3D" id="1.10.8.10">
    <property type="entry name" value="DNA helicase RuvA subunit, C-terminal domain"/>
    <property type="match status" value="1"/>
</dbReference>